<dbReference type="RefSeq" id="XP_060339600.1">
    <property type="nucleotide sequence ID" value="XM_060476291.1"/>
</dbReference>
<gene>
    <name evidence="2" type="ORF">EV420DRAFT_1634225</name>
</gene>
<proteinExistence type="predicted"/>
<evidence type="ECO:0000256" key="1">
    <source>
        <dbReference type="SAM" id="Phobius"/>
    </source>
</evidence>
<keyword evidence="3" id="KW-1185">Reference proteome</keyword>
<evidence type="ECO:0000313" key="3">
    <source>
        <dbReference type="Proteomes" id="UP001175211"/>
    </source>
</evidence>
<dbReference type="Proteomes" id="UP001175211">
    <property type="component" value="Unassembled WGS sequence"/>
</dbReference>
<comment type="caution">
    <text evidence="2">The sequence shown here is derived from an EMBL/GenBank/DDBJ whole genome shotgun (WGS) entry which is preliminary data.</text>
</comment>
<feature type="transmembrane region" description="Helical" evidence="1">
    <location>
        <begin position="140"/>
        <end position="161"/>
    </location>
</feature>
<organism evidence="2 3">
    <name type="scientific">Armillaria tabescens</name>
    <name type="common">Ringless honey mushroom</name>
    <name type="synonym">Agaricus tabescens</name>
    <dbReference type="NCBI Taxonomy" id="1929756"/>
    <lineage>
        <taxon>Eukaryota</taxon>
        <taxon>Fungi</taxon>
        <taxon>Dikarya</taxon>
        <taxon>Basidiomycota</taxon>
        <taxon>Agaricomycotina</taxon>
        <taxon>Agaricomycetes</taxon>
        <taxon>Agaricomycetidae</taxon>
        <taxon>Agaricales</taxon>
        <taxon>Marasmiineae</taxon>
        <taxon>Physalacriaceae</taxon>
        <taxon>Desarmillaria</taxon>
    </lineage>
</organism>
<dbReference type="EMBL" id="JAUEPS010000001">
    <property type="protein sequence ID" value="KAK0469807.1"/>
    <property type="molecule type" value="Genomic_DNA"/>
</dbReference>
<sequence>MAQLKNKAGDDKVLEHVYVALAVDPCLTLTCRVTPRDLTLIDDSSVKSGTRISVDIIGANKSRPVNALPTLGLADYGIFSGPFFNAVVPQIMHENPLAPRDNLFTGKRQGCTSQMYINGKGKVVPWPDSLTIQRMPPKRAFIYSTHAIITFNVIYSIQRIVTEE</sequence>
<keyword evidence="1" id="KW-0472">Membrane</keyword>
<accession>A0AA39NQ54</accession>
<dbReference type="GeneID" id="85359839"/>
<keyword evidence="1" id="KW-1133">Transmembrane helix</keyword>
<evidence type="ECO:0000313" key="2">
    <source>
        <dbReference type="EMBL" id="KAK0469807.1"/>
    </source>
</evidence>
<reference evidence="2" key="1">
    <citation type="submission" date="2023-06" db="EMBL/GenBank/DDBJ databases">
        <authorList>
            <consortium name="Lawrence Berkeley National Laboratory"/>
            <person name="Ahrendt S."/>
            <person name="Sahu N."/>
            <person name="Indic B."/>
            <person name="Wong-Bajracharya J."/>
            <person name="Merenyi Z."/>
            <person name="Ke H.-M."/>
            <person name="Monk M."/>
            <person name="Kocsube S."/>
            <person name="Drula E."/>
            <person name="Lipzen A."/>
            <person name="Balint B."/>
            <person name="Henrissat B."/>
            <person name="Andreopoulos B."/>
            <person name="Martin F.M."/>
            <person name="Harder C.B."/>
            <person name="Rigling D."/>
            <person name="Ford K.L."/>
            <person name="Foster G.D."/>
            <person name="Pangilinan J."/>
            <person name="Papanicolaou A."/>
            <person name="Barry K."/>
            <person name="LaButti K."/>
            <person name="Viragh M."/>
            <person name="Koriabine M."/>
            <person name="Yan M."/>
            <person name="Riley R."/>
            <person name="Champramary S."/>
            <person name="Plett K.L."/>
            <person name="Tsai I.J."/>
            <person name="Slot J."/>
            <person name="Sipos G."/>
            <person name="Plett J."/>
            <person name="Nagy L.G."/>
            <person name="Grigoriev I.V."/>
        </authorList>
    </citation>
    <scope>NUCLEOTIDE SEQUENCE</scope>
    <source>
        <strain evidence="2">CCBAS 213</strain>
    </source>
</reference>
<name>A0AA39NQ54_ARMTA</name>
<protein>
    <submittedName>
        <fullName evidence="2">Uncharacterized protein</fullName>
    </submittedName>
</protein>
<dbReference type="AlphaFoldDB" id="A0AA39NQ54"/>
<keyword evidence="1" id="KW-0812">Transmembrane</keyword>